<feature type="transmembrane region" description="Helical" evidence="5">
    <location>
        <begin position="233"/>
        <end position="255"/>
    </location>
</feature>
<evidence type="ECO:0000313" key="7">
    <source>
        <dbReference type="EMBL" id="GMA41238.1"/>
    </source>
</evidence>
<name>A0ABQ6IX41_9MICO</name>
<accession>A0ABQ6IX41</accession>
<dbReference type="Proteomes" id="UP001157126">
    <property type="component" value="Unassembled WGS sequence"/>
</dbReference>
<organism evidence="7 8">
    <name type="scientific">Mobilicoccus caccae</name>
    <dbReference type="NCBI Taxonomy" id="1859295"/>
    <lineage>
        <taxon>Bacteria</taxon>
        <taxon>Bacillati</taxon>
        <taxon>Actinomycetota</taxon>
        <taxon>Actinomycetes</taxon>
        <taxon>Micrococcales</taxon>
        <taxon>Dermatophilaceae</taxon>
        <taxon>Mobilicoccus</taxon>
    </lineage>
</organism>
<keyword evidence="2 5" id="KW-0812">Transmembrane</keyword>
<feature type="transmembrane region" description="Helical" evidence="5">
    <location>
        <begin position="20"/>
        <end position="42"/>
    </location>
</feature>
<evidence type="ECO:0000256" key="2">
    <source>
        <dbReference type="ARBA" id="ARBA00022692"/>
    </source>
</evidence>
<feature type="transmembrane region" description="Helical" evidence="5">
    <location>
        <begin position="62"/>
        <end position="81"/>
    </location>
</feature>
<feature type="domain" description="ABC transmembrane type-2" evidence="6">
    <location>
        <begin position="23"/>
        <end position="258"/>
    </location>
</feature>
<comment type="subcellular location">
    <subcellularLocation>
        <location evidence="1">Membrane</location>
        <topology evidence="1">Multi-pass membrane protein</topology>
    </subcellularLocation>
</comment>
<evidence type="ECO:0000256" key="3">
    <source>
        <dbReference type="ARBA" id="ARBA00022989"/>
    </source>
</evidence>
<dbReference type="PROSITE" id="PS51012">
    <property type="entry name" value="ABC_TM2"/>
    <property type="match status" value="1"/>
</dbReference>
<dbReference type="RefSeq" id="WP_284304804.1">
    <property type="nucleotide sequence ID" value="NZ_BSUO01000001.1"/>
</dbReference>
<sequence length="279" mass="28971">MNPVIAGALRQVRIETRIQLLSLTGLSWLLWPAIGLGVLFFLRDTSVMQTSVSLAQLGTPGVIAMYIVTGGLLGIAGALSAEREDGTLLRAKAVPGGIAAHLLGNVVTYGLVALLPVSVILVGAALTVDGVLPTTADRWLLLFGVSLLALVSTMPAGAVIGAVVRGPLAMGIIGMLITASLAISGIFYPLAALPTWLQWVGQALPTYWVGVGLRAAILPAEASVLELHGSWQLGTMLVMLLTWAVVGAIAAPIALRRMARRQSGSAVSAARERVLTKGY</sequence>
<keyword evidence="4 5" id="KW-0472">Membrane</keyword>
<gene>
    <name evidence="7" type="ORF">GCM10025883_32830</name>
</gene>
<dbReference type="InterPro" id="IPR051784">
    <property type="entry name" value="Nod_factor_ABC_transporter"/>
</dbReference>
<evidence type="ECO:0000313" key="8">
    <source>
        <dbReference type="Proteomes" id="UP001157126"/>
    </source>
</evidence>
<feature type="transmembrane region" description="Helical" evidence="5">
    <location>
        <begin position="139"/>
        <end position="164"/>
    </location>
</feature>
<comment type="caution">
    <text evidence="7">The sequence shown here is derived from an EMBL/GenBank/DDBJ whole genome shotgun (WGS) entry which is preliminary data.</text>
</comment>
<protein>
    <submittedName>
        <fullName evidence="7">Transport permease protein</fullName>
    </submittedName>
</protein>
<feature type="transmembrane region" description="Helical" evidence="5">
    <location>
        <begin position="171"/>
        <end position="191"/>
    </location>
</feature>
<dbReference type="EMBL" id="BSUO01000001">
    <property type="protein sequence ID" value="GMA41238.1"/>
    <property type="molecule type" value="Genomic_DNA"/>
</dbReference>
<evidence type="ECO:0000256" key="5">
    <source>
        <dbReference type="SAM" id="Phobius"/>
    </source>
</evidence>
<feature type="transmembrane region" description="Helical" evidence="5">
    <location>
        <begin position="102"/>
        <end position="127"/>
    </location>
</feature>
<reference evidence="8" key="1">
    <citation type="journal article" date="2019" name="Int. J. Syst. Evol. Microbiol.">
        <title>The Global Catalogue of Microorganisms (GCM) 10K type strain sequencing project: providing services to taxonomists for standard genome sequencing and annotation.</title>
        <authorList>
            <consortium name="The Broad Institute Genomics Platform"/>
            <consortium name="The Broad Institute Genome Sequencing Center for Infectious Disease"/>
            <person name="Wu L."/>
            <person name="Ma J."/>
        </authorList>
    </citation>
    <scope>NUCLEOTIDE SEQUENCE [LARGE SCALE GENOMIC DNA]</scope>
    <source>
        <strain evidence="8">NBRC 113072</strain>
    </source>
</reference>
<evidence type="ECO:0000256" key="4">
    <source>
        <dbReference type="ARBA" id="ARBA00023136"/>
    </source>
</evidence>
<keyword evidence="3 5" id="KW-1133">Transmembrane helix</keyword>
<dbReference type="PANTHER" id="PTHR43229">
    <property type="entry name" value="NODULATION PROTEIN J"/>
    <property type="match status" value="1"/>
</dbReference>
<proteinExistence type="predicted"/>
<evidence type="ECO:0000259" key="6">
    <source>
        <dbReference type="PROSITE" id="PS51012"/>
    </source>
</evidence>
<dbReference type="InterPro" id="IPR047817">
    <property type="entry name" value="ABC2_TM_bact-type"/>
</dbReference>
<evidence type="ECO:0000256" key="1">
    <source>
        <dbReference type="ARBA" id="ARBA00004141"/>
    </source>
</evidence>
<dbReference type="Pfam" id="PF12698">
    <property type="entry name" value="ABC2_membrane_3"/>
    <property type="match status" value="1"/>
</dbReference>
<keyword evidence="8" id="KW-1185">Reference proteome</keyword>
<dbReference type="InterPro" id="IPR013525">
    <property type="entry name" value="ABC2_TM"/>
</dbReference>
<dbReference type="PANTHER" id="PTHR43229:SF2">
    <property type="entry name" value="NODULATION PROTEIN J"/>
    <property type="match status" value="1"/>
</dbReference>